<organism evidence="2 3">
    <name type="scientific">Nocardiopsis composta</name>
    <dbReference type="NCBI Taxonomy" id="157465"/>
    <lineage>
        <taxon>Bacteria</taxon>
        <taxon>Bacillati</taxon>
        <taxon>Actinomycetota</taxon>
        <taxon>Actinomycetes</taxon>
        <taxon>Streptosporangiales</taxon>
        <taxon>Nocardiopsidaceae</taxon>
        <taxon>Nocardiopsis</taxon>
    </lineage>
</organism>
<protein>
    <recommendedName>
        <fullName evidence="4">DUF5709 domain-containing protein</fullName>
    </recommendedName>
</protein>
<name>A0A7W8VFV0_9ACTN</name>
<gene>
    <name evidence="2" type="ORF">HDA36_004886</name>
</gene>
<dbReference type="RefSeq" id="WP_184395790.1">
    <property type="nucleotide sequence ID" value="NZ_BAAAJD010000036.1"/>
</dbReference>
<sequence length="72" mass="7878">MTSARPPREPGEAAPDESLDSPEADRADQLTSVDDEEGWTPDRALETPDDVPEGDAVEQHLEVGLDEDEYRG</sequence>
<evidence type="ECO:0000313" key="3">
    <source>
        <dbReference type="Proteomes" id="UP000572635"/>
    </source>
</evidence>
<feature type="compositionally biased region" description="Acidic residues" evidence="1">
    <location>
        <begin position="47"/>
        <end position="56"/>
    </location>
</feature>
<evidence type="ECO:0000256" key="1">
    <source>
        <dbReference type="SAM" id="MobiDB-lite"/>
    </source>
</evidence>
<accession>A0A7W8VFV0</accession>
<feature type="compositionally biased region" description="Basic and acidic residues" evidence="1">
    <location>
        <begin position="1"/>
        <end position="11"/>
    </location>
</feature>
<evidence type="ECO:0000313" key="2">
    <source>
        <dbReference type="EMBL" id="MBB5434802.1"/>
    </source>
</evidence>
<dbReference type="AlphaFoldDB" id="A0A7W8VFV0"/>
<comment type="caution">
    <text evidence="2">The sequence shown here is derived from an EMBL/GenBank/DDBJ whole genome shotgun (WGS) entry which is preliminary data.</text>
</comment>
<keyword evidence="3" id="KW-1185">Reference proteome</keyword>
<dbReference type="EMBL" id="JACHDB010000001">
    <property type="protein sequence ID" value="MBB5434802.1"/>
    <property type="molecule type" value="Genomic_DNA"/>
</dbReference>
<feature type="region of interest" description="Disordered" evidence="1">
    <location>
        <begin position="1"/>
        <end position="72"/>
    </location>
</feature>
<dbReference type="Proteomes" id="UP000572635">
    <property type="component" value="Unassembled WGS sequence"/>
</dbReference>
<proteinExistence type="predicted"/>
<reference evidence="2 3" key="1">
    <citation type="submission" date="2020-08" db="EMBL/GenBank/DDBJ databases">
        <title>Sequencing the genomes of 1000 actinobacteria strains.</title>
        <authorList>
            <person name="Klenk H.-P."/>
        </authorList>
    </citation>
    <scope>NUCLEOTIDE SEQUENCE [LARGE SCALE GENOMIC DNA]</scope>
    <source>
        <strain evidence="2 3">DSM 44551</strain>
    </source>
</reference>
<evidence type="ECO:0008006" key="4">
    <source>
        <dbReference type="Google" id="ProtNLM"/>
    </source>
</evidence>